<dbReference type="Gene3D" id="2.40.128.20">
    <property type="match status" value="1"/>
</dbReference>
<dbReference type="PROSITE" id="PS00213">
    <property type="entry name" value="LIPOCALIN"/>
    <property type="match status" value="1"/>
</dbReference>
<evidence type="ECO:0000313" key="3">
    <source>
        <dbReference type="EMBL" id="KAF8677852.1"/>
    </source>
</evidence>
<dbReference type="GO" id="GO:0000302">
    <property type="term" value="P:response to reactive oxygen species"/>
    <property type="evidence" value="ECO:0007669"/>
    <property type="project" value="TreeGrafter"/>
</dbReference>
<gene>
    <name evidence="3" type="ORF">HU200_046444</name>
</gene>
<reference evidence="3" key="1">
    <citation type="submission" date="2020-07" db="EMBL/GenBank/DDBJ databases">
        <title>Genome sequence and genetic diversity analysis of an under-domesticated orphan crop, white fonio (Digitaria exilis).</title>
        <authorList>
            <person name="Bennetzen J.L."/>
            <person name="Chen S."/>
            <person name="Ma X."/>
            <person name="Wang X."/>
            <person name="Yssel A.E.J."/>
            <person name="Chaluvadi S.R."/>
            <person name="Johnson M."/>
            <person name="Gangashetty P."/>
            <person name="Hamidou F."/>
            <person name="Sanogo M.D."/>
            <person name="Zwaenepoel A."/>
            <person name="Wallace J."/>
            <person name="Van De Peer Y."/>
            <person name="Van Deynze A."/>
        </authorList>
    </citation>
    <scope>NUCLEOTIDE SEQUENCE</scope>
    <source>
        <tissue evidence="3">Leaves</tissue>
    </source>
</reference>
<dbReference type="Proteomes" id="UP000636709">
    <property type="component" value="Unassembled WGS sequence"/>
</dbReference>
<dbReference type="GO" id="GO:0005737">
    <property type="term" value="C:cytoplasm"/>
    <property type="evidence" value="ECO:0007669"/>
    <property type="project" value="TreeGrafter"/>
</dbReference>
<dbReference type="InterPro" id="IPR012674">
    <property type="entry name" value="Calycin"/>
</dbReference>
<dbReference type="AlphaFoldDB" id="A0A835EEU3"/>
<feature type="domain" description="Lipocalin/cytosolic fatty-acid binding" evidence="2">
    <location>
        <begin position="213"/>
        <end position="361"/>
    </location>
</feature>
<evidence type="ECO:0000256" key="1">
    <source>
        <dbReference type="SAM" id="MobiDB-lite"/>
    </source>
</evidence>
<dbReference type="EMBL" id="JACEFO010002143">
    <property type="protein sequence ID" value="KAF8677852.1"/>
    <property type="molecule type" value="Genomic_DNA"/>
</dbReference>
<dbReference type="InterPro" id="IPR047202">
    <property type="entry name" value="Lipocalin_Blc-like_dom"/>
</dbReference>
<organism evidence="3 4">
    <name type="scientific">Digitaria exilis</name>
    <dbReference type="NCBI Taxonomy" id="1010633"/>
    <lineage>
        <taxon>Eukaryota</taxon>
        <taxon>Viridiplantae</taxon>
        <taxon>Streptophyta</taxon>
        <taxon>Embryophyta</taxon>
        <taxon>Tracheophyta</taxon>
        <taxon>Spermatophyta</taxon>
        <taxon>Magnoliopsida</taxon>
        <taxon>Liliopsida</taxon>
        <taxon>Poales</taxon>
        <taxon>Poaceae</taxon>
        <taxon>PACMAD clade</taxon>
        <taxon>Panicoideae</taxon>
        <taxon>Panicodae</taxon>
        <taxon>Paniceae</taxon>
        <taxon>Anthephorinae</taxon>
        <taxon>Digitaria</taxon>
    </lineage>
</organism>
<dbReference type="CDD" id="cd19438">
    <property type="entry name" value="lipocalin_Blc-like"/>
    <property type="match status" value="1"/>
</dbReference>
<name>A0A835EEU3_9POAL</name>
<protein>
    <recommendedName>
        <fullName evidence="2">Lipocalin/cytosolic fatty-acid binding domain-containing protein</fullName>
    </recommendedName>
</protein>
<dbReference type="SUPFAM" id="SSF50814">
    <property type="entry name" value="Lipocalins"/>
    <property type="match status" value="1"/>
</dbReference>
<comment type="caution">
    <text evidence="3">The sequence shown here is derived from an EMBL/GenBank/DDBJ whole genome shotgun (WGS) entry which is preliminary data.</text>
</comment>
<dbReference type="Pfam" id="PF08212">
    <property type="entry name" value="Lipocalin_2"/>
    <property type="match status" value="1"/>
</dbReference>
<dbReference type="InterPro" id="IPR022272">
    <property type="entry name" value="Lipocalin_CS"/>
</dbReference>
<dbReference type="InterPro" id="IPR000566">
    <property type="entry name" value="Lipocln_cytosolic_FA-bd_dom"/>
</dbReference>
<dbReference type="GO" id="GO:0006629">
    <property type="term" value="P:lipid metabolic process"/>
    <property type="evidence" value="ECO:0007669"/>
    <property type="project" value="TreeGrafter"/>
</dbReference>
<feature type="region of interest" description="Disordered" evidence="1">
    <location>
        <begin position="353"/>
        <end position="375"/>
    </location>
</feature>
<evidence type="ECO:0000259" key="2">
    <source>
        <dbReference type="Pfam" id="PF08212"/>
    </source>
</evidence>
<sequence length="387" mass="43230">MDQGSHNRTGRPNRRPAIAANLRAVWAVSRPVWTPVLNGIANPAMDKDMAGKAPTPPTVEFKRCRGLGSLITFYMALSPAVSEICVLALELDAWLPRHYRAADSLTKTTRPKRGITNRPCDATPSTSCSSLQHLILSCSLLPARTTPNPNRPLSDIPPLLLYIHRKLIAPATKLATTNLQITSPAKTQTAATTMAAEGAAKKSGEQMTVVRGLDVARYMGRWYEIASFPTFFQPRDGRNTRATYRLLEDGATVHVLNETWSKGKRDYIEGTAYKADPNSDEAKLKVKFYLPPFLPIIPVVGDYWVLYVDDDYQYALVGEPRRKSLWILCRETSIDEEVYNQLVERAKEEGYDVSKLHRTPQDDPPPESDAAPTDTKGVWWFKSLFGK</sequence>
<proteinExistence type="predicted"/>
<keyword evidence="4" id="KW-1185">Reference proteome</keyword>
<dbReference type="OrthoDB" id="565904at2759"/>
<dbReference type="PANTHER" id="PTHR10612:SF61">
    <property type="entry name" value="OS02G0612900 PROTEIN"/>
    <property type="match status" value="1"/>
</dbReference>
<dbReference type="PANTHER" id="PTHR10612">
    <property type="entry name" value="APOLIPOPROTEIN D"/>
    <property type="match status" value="1"/>
</dbReference>
<dbReference type="FunFam" id="2.40.128.20:FF:000009">
    <property type="entry name" value="Temperature-induced lipocalin"/>
    <property type="match status" value="1"/>
</dbReference>
<accession>A0A835EEU3</accession>
<evidence type="ECO:0000313" key="4">
    <source>
        <dbReference type="Proteomes" id="UP000636709"/>
    </source>
</evidence>